<protein>
    <submittedName>
        <fullName evidence="9">SusC/RagA family TonB-linked outer membrane protein</fullName>
    </submittedName>
</protein>
<evidence type="ECO:0000256" key="6">
    <source>
        <dbReference type="ARBA" id="ARBA00023237"/>
    </source>
</evidence>
<dbReference type="InterPro" id="IPR023997">
    <property type="entry name" value="TonB-dep_OMP_SusC/RagA_CS"/>
</dbReference>
<accession>A0ABU7XSM5</accession>
<dbReference type="Gene3D" id="2.40.170.20">
    <property type="entry name" value="TonB-dependent receptor, beta-barrel domain"/>
    <property type="match status" value="1"/>
</dbReference>
<comment type="similarity">
    <text evidence="7">Belongs to the TonB-dependent receptor family.</text>
</comment>
<dbReference type="InterPro" id="IPR039426">
    <property type="entry name" value="TonB-dep_rcpt-like"/>
</dbReference>
<dbReference type="InterPro" id="IPR023996">
    <property type="entry name" value="TonB-dep_OMP_SusC/RagA"/>
</dbReference>
<feature type="domain" description="TonB-dependent receptor plug" evidence="8">
    <location>
        <begin position="218"/>
        <end position="338"/>
    </location>
</feature>
<keyword evidence="2 7" id="KW-0813">Transport</keyword>
<dbReference type="Proteomes" id="UP001337305">
    <property type="component" value="Unassembled WGS sequence"/>
</dbReference>
<dbReference type="NCBIfam" id="TIGR04056">
    <property type="entry name" value="OMP_RagA_SusC"/>
    <property type="match status" value="1"/>
</dbReference>
<evidence type="ECO:0000256" key="7">
    <source>
        <dbReference type="PROSITE-ProRule" id="PRU01360"/>
    </source>
</evidence>
<dbReference type="Pfam" id="PF07715">
    <property type="entry name" value="Plug"/>
    <property type="match status" value="1"/>
</dbReference>
<dbReference type="EMBL" id="JAODOP010000004">
    <property type="protein sequence ID" value="MEF3832800.1"/>
    <property type="molecule type" value="Genomic_DNA"/>
</dbReference>
<evidence type="ECO:0000256" key="5">
    <source>
        <dbReference type="ARBA" id="ARBA00023136"/>
    </source>
</evidence>
<gene>
    <name evidence="9" type="ORF">N1F79_06640</name>
</gene>
<keyword evidence="10" id="KW-1185">Reference proteome</keyword>
<evidence type="ECO:0000313" key="9">
    <source>
        <dbReference type="EMBL" id="MEF3832800.1"/>
    </source>
</evidence>
<evidence type="ECO:0000256" key="4">
    <source>
        <dbReference type="ARBA" id="ARBA00022692"/>
    </source>
</evidence>
<keyword evidence="4 7" id="KW-0812">Transmembrane</keyword>
<dbReference type="Gene3D" id="2.170.130.10">
    <property type="entry name" value="TonB-dependent receptor, plug domain"/>
    <property type="match status" value="1"/>
</dbReference>
<keyword evidence="5 7" id="KW-0472">Membrane</keyword>
<dbReference type="SUPFAM" id="SSF56935">
    <property type="entry name" value="Porins"/>
    <property type="match status" value="1"/>
</dbReference>
<dbReference type="PROSITE" id="PS52016">
    <property type="entry name" value="TONB_DEPENDENT_REC_3"/>
    <property type="match status" value="1"/>
</dbReference>
<dbReference type="InterPro" id="IPR036942">
    <property type="entry name" value="Beta-barrel_TonB_sf"/>
</dbReference>
<evidence type="ECO:0000256" key="3">
    <source>
        <dbReference type="ARBA" id="ARBA00022452"/>
    </source>
</evidence>
<dbReference type="Pfam" id="PF13715">
    <property type="entry name" value="CarbopepD_reg_2"/>
    <property type="match status" value="1"/>
</dbReference>
<dbReference type="RefSeq" id="WP_303305168.1">
    <property type="nucleotide sequence ID" value="NZ_JAODOP010000004.1"/>
</dbReference>
<name>A0ABU7XSM5_9FLAO</name>
<dbReference type="SUPFAM" id="SSF49464">
    <property type="entry name" value="Carboxypeptidase regulatory domain-like"/>
    <property type="match status" value="1"/>
</dbReference>
<evidence type="ECO:0000313" key="10">
    <source>
        <dbReference type="Proteomes" id="UP001337305"/>
    </source>
</evidence>
<comment type="subcellular location">
    <subcellularLocation>
        <location evidence="1 7">Cell outer membrane</location>
        <topology evidence="1 7">Multi-pass membrane protein</topology>
    </subcellularLocation>
</comment>
<evidence type="ECO:0000256" key="2">
    <source>
        <dbReference type="ARBA" id="ARBA00022448"/>
    </source>
</evidence>
<evidence type="ECO:0000259" key="8">
    <source>
        <dbReference type="Pfam" id="PF07715"/>
    </source>
</evidence>
<dbReference type="InterPro" id="IPR008969">
    <property type="entry name" value="CarboxyPept-like_regulatory"/>
</dbReference>
<dbReference type="InterPro" id="IPR037066">
    <property type="entry name" value="Plug_dom_sf"/>
</dbReference>
<comment type="caution">
    <text evidence="9">The sequence shown here is derived from an EMBL/GenBank/DDBJ whole genome shotgun (WGS) entry which is preliminary data.</text>
</comment>
<organism evidence="9 10">
    <name type="scientific">Flavivirga spongiicola</name>
    <dbReference type="NCBI Taxonomy" id="421621"/>
    <lineage>
        <taxon>Bacteria</taxon>
        <taxon>Pseudomonadati</taxon>
        <taxon>Bacteroidota</taxon>
        <taxon>Flavobacteriia</taxon>
        <taxon>Flavobacteriales</taxon>
        <taxon>Flavobacteriaceae</taxon>
        <taxon>Flavivirga</taxon>
    </lineage>
</organism>
<keyword evidence="6 7" id="KW-0998">Cell outer membrane</keyword>
<proteinExistence type="inferred from homology"/>
<sequence>MKKKSTTRLCRLFERRKEILLLLMKRCLILSILFFNIAAFSYSQKITLELGKTKLSEAFKGIKKATKVDFFFSHRELDVDRVVMVNYKDTDVLKIVSDLVGSNFKVQLNENILLITPVSIGNFQNVIKVKGNVTDENGEVLPGATVKIKETNLGTTTDYDGNYTINTDEKSILVFSYVGYLSQEVEVNGQNVINIKLIEDISKLDEVVITGIVQRKRESFTGATQTFNREELKAIGNLNVIQSLKTLDPSFVIQENNNLGSNPNVLPDIEVRGKTSISTDNIRDEFGSNPNEPLFILDGFETTLQRIVDLDMNRVASITILKDASSTALYGAKAANGVIAIETLRPIGGRLQVTYNSDFRIEMPDLSVYNLMNSTQKLQYEKLAGRWSYRIPETESTNQFDLDKSYNSILAEIERGVDTYWLNEPVRVGTSLGHSLYIGGGENAISYGVGLNYKKLNGAMIGSDRSTWGADISLTYRKDKLNITNRLYINGFDANETPYGSFSNFANANPYFRQTDATGNITKFLDIDDIFKSNQIVNPLYNATLNGINNNKNYAITNNLQAIWTFNPKLRLQAALQLSKGITTLEKFLPPEHTSFENTAFFEKGSYQNVRSDVFSYKVNMMATYANIFKEKHQLTANLRVEAEETDNKRLGINAVGFPSGTNGNPAFSFSYKPDSKPATGQSLYRRINLLGSINYAFDNKYLFDGTYRLDGSTVFGSNQRYSPFWAVGAGWNLHNEFGMDPEKISMLKLRGNIGSTGNQGFGSLSSVSIYNFNQDVTIFGQTLGLQTLANPNLEWQKTIDASVGIDLVLFKNRLSATLNAFNKKTDPLVVRIDLPSSTGVFGYPLNTGNLNTKGVEAIIRYSPIYNPENNTIWTLGVTTSSIKSEYGGFRNTLNSLNDNEISSRSLLRFRDGFSPEDLWVVESLGIDPGNGQEAFLTKDGLPTYEYNVEDEKVMGNSRPSIEGVISSNLRLKNFTFGINFRYRFGGDVLNTALFNKVENISATERLNNFDVRVLNDRWINPGDVSRFKSITDFSNTPISSRFIQKENVIIGESINLGYEFKNQSWMNHLGLSQLRLNAYMNEIFRISSVRTERGIDYPFARAVSFSLKAYF</sequence>
<dbReference type="NCBIfam" id="TIGR04057">
    <property type="entry name" value="SusC_RagA_signa"/>
    <property type="match status" value="1"/>
</dbReference>
<evidence type="ECO:0000256" key="1">
    <source>
        <dbReference type="ARBA" id="ARBA00004571"/>
    </source>
</evidence>
<dbReference type="InterPro" id="IPR012910">
    <property type="entry name" value="Plug_dom"/>
</dbReference>
<reference evidence="9 10" key="1">
    <citation type="submission" date="2022-09" db="EMBL/GenBank/DDBJ databases">
        <title>Genome sequencing of Flavivirga sp. MEBiC05379.</title>
        <authorList>
            <person name="Oh H.-M."/>
            <person name="Kwon K.K."/>
            <person name="Park M.J."/>
            <person name="Yang S.-H."/>
        </authorList>
    </citation>
    <scope>NUCLEOTIDE SEQUENCE [LARGE SCALE GENOMIC DNA]</scope>
    <source>
        <strain evidence="9 10">MEBiC05379</strain>
    </source>
</reference>
<dbReference type="Gene3D" id="2.60.40.1120">
    <property type="entry name" value="Carboxypeptidase-like, regulatory domain"/>
    <property type="match status" value="1"/>
</dbReference>
<keyword evidence="3 7" id="KW-1134">Transmembrane beta strand</keyword>